<dbReference type="EnsemblMetazoa" id="ASIC018919-RA">
    <property type="protein sequence ID" value="ASIC018919-PA"/>
    <property type="gene ID" value="ASIC018919"/>
</dbReference>
<reference evidence="1 3" key="1">
    <citation type="journal article" date="2014" name="BMC Genomics">
        <title>Genome sequence of Anopheles sinensis provides insight into genetics basis of mosquito competence for malaria parasites.</title>
        <authorList>
            <person name="Zhou D."/>
            <person name="Zhang D."/>
            <person name="Ding G."/>
            <person name="Shi L."/>
            <person name="Hou Q."/>
            <person name="Ye Y."/>
            <person name="Xu Y."/>
            <person name="Zhou H."/>
            <person name="Xiong C."/>
            <person name="Li S."/>
            <person name="Yu J."/>
            <person name="Hong S."/>
            <person name="Yu X."/>
            <person name="Zou P."/>
            <person name="Chen C."/>
            <person name="Chang X."/>
            <person name="Wang W."/>
            <person name="Lv Y."/>
            <person name="Sun Y."/>
            <person name="Ma L."/>
            <person name="Shen B."/>
            <person name="Zhu C."/>
        </authorList>
    </citation>
    <scope>NUCLEOTIDE SEQUENCE [LARGE SCALE GENOMIC DNA]</scope>
</reference>
<dbReference type="VEuPathDB" id="VectorBase:ASIS017119"/>
<dbReference type="EMBL" id="KE525349">
    <property type="protein sequence ID" value="KFB50600.1"/>
    <property type="molecule type" value="Genomic_DNA"/>
</dbReference>
<evidence type="ECO:0000313" key="2">
    <source>
        <dbReference type="EnsemblMetazoa" id="ASIC018919-PA"/>
    </source>
</evidence>
<dbReference type="EMBL" id="ATLV01024094">
    <property type="status" value="NOT_ANNOTATED_CDS"/>
    <property type="molecule type" value="Genomic_DNA"/>
</dbReference>
<name>A0A084WK56_ANOSI</name>
<dbReference type="Proteomes" id="UP000030765">
    <property type="component" value="Unassembled WGS sequence"/>
</dbReference>
<organism evidence="1">
    <name type="scientific">Anopheles sinensis</name>
    <name type="common">Mosquito</name>
    <dbReference type="NCBI Taxonomy" id="74873"/>
    <lineage>
        <taxon>Eukaryota</taxon>
        <taxon>Metazoa</taxon>
        <taxon>Ecdysozoa</taxon>
        <taxon>Arthropoda</taxon>
        <taxon>Hexapoda</taxon>
        <taxon>Insecta</taxon>
        <taxon>Pterygota</taxon>
        <taxon>Neoptera</taxon>
        <taxon>Endopterygota</taxon>
        <taxon>Diptera</taxon>
        <taxon>Nematocera</taxon>
        <taxon>Culicoidea</taxon>
        <taxon>Culicidae</taxon>
        <taxon>Anophelinae</taxon>
        <taxon>Anopheles</taxon>
    </lineage>
</organism>
<proteinExistence type="predicted"/>
<keyword evidence="3" id="KW-1185">Reference proteome</keyword>
<gene>
    <name evidence="1" type="ORF">ZHAS_00018919</name>
</gene>
<evidence type="ECO:0000313" key="3">
    <source>
        <dbReference type="Proteomes" id="UP000030765"/>
    </source>
</evidence>
<evidence type="ECO:0000313" key="1">
    <source>
        <dbReference type="EMBL" id="KFB50600.1"/>
    </source>
</evidence>
<dbReference type="VEuPathDB" id="VectorBase:ASIC018919"/>
<sequence>MASPTRSIAILHDEITKNCAQYVMEECAKNNVSCVTTHNVDGDGVNQEENIAMYAESYMLCGFFASKNWAYSAERCDMLNKQSEKRMILVLEKQLDNCKAPVEQFKRLKDKKQLLHRIKCSLLTFDSWKEKEKQQLAKELLTQFQKS</sequence>
<protein>
    <submittedName>
        <fullName evidence="1 2">Uncharacterized protein</fullName>
    </submittedName>
</protein>
<reference evidence="2" key="2">
    <citation type="submission" date="2020-05" db="UniProtKB">
        <authorList>
            <consortium name="EnsemblMetazoa"/>
        </authorList>
    </citation>
    <scope>IDENTIFICATION</scope>
</reference>
<dbReference type="AlphaFoldDB" id="A0A084WK56"/>
<accession>A0A084WK56</accession>